<dbReference type="EMBL" id="JWHT01000059">
    <property type="protein sequence ID" value="KIU20497.1"/>
    <property type="molecule type" value="Genomic_DNA"/>
</dbReference>
<feature type="transmembrane region" description="Helical" evidence="6">
    <location>
        <begin position="369"/>
        <end position="391"/>
    </location>
</feature>
<dbReference type="Gene3D" id="1.20.1250.20">
    <property type="entry name" value="MFS general substrate transporter like domains"/>
    <property type="match status" value="2"/>
</dbReference>
<dbReference type="PANTHER" id="PTHR11662:SF399">
    <property type="entry name" value="FI19708P1-RELATED"/>
    <property type="match status" value="1"/>
</dbReference>
<keyword evidence="3 6" id="KW-0812">Transmembrane</keyword>
<dbReference type="PROSITE" id="PS50850">
    <property type="entry name" value="MFS"/>
    <property type="match status" value="1"/>
</dbReference>
<evidence type="ECO:0000313" key="8">
    <source>
        <dbReference type="EMBL" id="KIU20497.1"/>
    </source>
</evidence>
<gene>
    <name evidence="8" type="primary">sauU</name>
    <name evidence="8" type="ORF">ab3b_02176</name>
</gene>
<feature type="transmembrane region" description="Helical" evidence="6">
    <location>
        <begin position="62"/>
        <end position="83"/>
    </location>
</feature>
<dbReference type="GO" id="GO:0022857">
    <property type="term" value="F:transmembrane transporter activity"/>
    <property type="evidence" value="ECO:0007669"/>
    <property type="project" value="InterPro"/>
</dbReference>
<evidence type="ECO:0000256" key="6">
    <source>
        <dbReference type="SAM" id="Phobius"/>
    </source>
</evidence>
<dbReference type="SUPFAM" id="SSF103473">
    <property type="entry name" value="MFS general substrate transporter"/>
    <property type="match status" value="1"/>
</dbReference>
<dbReference type="AlphaFoldDB" id="A0A0D1LPJ4"/>
<evidence type="ECO:0000256" key="3">
    <source>
        <dbReference type="ARBA" id="ARBA00022692"/>
    </source>
</evidence>
<name>A0A0D1LPJ4_9LACO</name>
<dbReference type="Proteomes" id="UP000032289">
    <property type="component" value="Unassembled WGS sequence"/>
</dbReference>
<feature type="transmembrane region" description="Helical" evidence="6">
    <location>
        <begin position="310"/>
        <end position="327"/>
    </location>
</feature>
<dbReference type="PATRIC" id="fig|137591.24.peg.2125"/>
<dbReference type="InterPro" id="IPR020846">
    <property type="entry name" value="MFS_dom"/>
</dbReference>
<dbReference type="InterPro" id="IPR036259">
    <property type="entry name" value="MFS_trans_sf"/>
</dbReference>
<feature type="transmembrane region" description="Helical" evidence="6">
    <location>
        <begin position="279"/>
        <end position="298"/>
    </location>
</feature>
<feature type="transmembrane region" description="Helical" evidence="6">
    <location>
        <begin position="333"/>
        <end position="357"/>
    </location>
</feature>
<evidence type="ECO:0000259" key="7">
    <source>
        <dbReference type="PROSITE" id="PS50850"/>
    </source>
</evidence>
<evidence type="ECO:0000256" key="4">
    <source>
        <dbReference type="ARBA" id="ARBA00022989"/>
    </source>
</evidence>
<comment type="caution">
    <text evidence="8">The sequence shown here is derived from an EMBL/GenBank/DDBJ whole genome shotgun (WGS) entry which is preliminary data.</text>
</comment>
<dbReference type="RefSeq" id="WP_043941879.1">
    <property type="nucleotide sequence ID" value="NZ_JWHT01000059.1"/>
</dbReference>
<keyword evidence="5 6" id="KW-0472">Membrane</keyword>
<protein>
    <submittedName>
        <fullName evidence="8">SauU protein</fullName>
    </submittedName>
</protein>
<sequence length="430" mass="45559">MDDERVLPKAVEKPAAKAKSKVSARTITLVAALFLGFIMIYFDKNAIGIILVSMQQDFGFSNVQKGMVMSAFFIGYAAMQVPAGILNTKLGSKPILTFAMAAIAVFATLAGFAKAVMFIIVIHFLAGAIAHSGYAPSAAKEVATKLPLDQRTLAQGILISASGIAGIIVPLVVSPVLADYGWQRAFWMIAGASVIVGIILRFVLPSDKKKKNLTTDNTDDVAVAEEVPAAKLREVISEPFVWLLGVLNFTINAMMYGMLNWMPSYLIQSVGLSTIVQGHITAIGGAAFLAGAIGGSYIVGKFFFGKEKTVIGIAGMLGALSLFAASMSTDTGLITVALSLGEFFCATTFVTLMSLPVKRFAAHKFGPSYAIVATGGILGGIVSPTLIGLLVDMASGAYFMVFIYFVILGALLFVLSRFIPKHKPVENEVN</sequence>
<reference evidence="8 9" key="1">
    <citation type="journal article" date="2015" name="Microbiology (Mosc.)">
        <title>Genomics of the Weissella cibaria species with an examination of its metabolic traits.</title>
        <authorList>
            <person name="Lynch K.M."/>
            <person name="Lucid A."/>
            <person name="Arendt E.K."/>
            <person name="Sleator R.D."/>
            <person name="Lucey B."/>
            <person name="Coffey A."/>
        </authorList>
    </citation>
    <scope>NUCLEOTIDE SEQUENCE [LARGE SCALE GENOMIC DNA]</scope>
    <source>
        <strain evidence="8 9">AB3b</strain>
    </source>
</reference>
<keyword evidence="4 6" id="KW-1133">Transmembrane helix</keyword>
<feature type="transmembrane region" description="Helical" evidence="6">
    <location>
        <begin position="240"/>
        <end position="259"/>
    </location>
</feature>
<dbReference type="PANTHER" id="PTHR11662">
    <property type="entry name" value="SOLUTE CARRIER FAMILY 17"/>
    <property type="match status" value="1"/>
</dbReference>
<comment type="subcellular location">
    <subcellularLocation>
        <location evidence="1">Cell membrane</location>
        <topology evidence="1">Multi-pass membrane protein</topology>
    </subcellularLocation>
</comment>
<feature type="transmembrane region" description="Helical" evidence="6">
    <location>
        <begin position="156"/>
        <end position="178"/>
    </location>
</feature>
<proteinExistence type="predicted"/>
<dbReference type="InterPro" id="IPR050382">
    <property type="entry name" value="MFS_Na/Anion_cotransporter"/>
</dbReference>
<accession>A0A0D1LPJ4</accession>
<dbReference type="GO" id="GO:0005886">
    <property type="term" value="C:plasma membrane"/>
    <property type="evidence" value="ECO:0007669"/>
    <property type="project" value="UniProtKB-SubCell"/>
</dbReference>
<feature type="domain" description="Major facilitator superfamily (MFS) profile" evidence="7">
    <location>
        <begin position="29"/>
        <end position="424"/>
    </location>
</feature>
<organism evidence="8 9">
    <name type="scientific">Weissella cibaria</name>
    <dbReference type="NCBI Taxonomy" id="137591"/>
    <lineage>
        <taxon>Bacteria</taxon>
        <taxon>Bacillati</taxon>
        <taxon>Bacillota</taxon>
        <taxon>Bacilli</taxon>
        <taxon>Lactobacillales</taxon>
        <taxon>Lactobacillaceae</taxon>
        <taxon>Weissella</taxon>
    </lineage>
</organism>
<feature type="transmembrane region" description="Helical" evidence="6">
    <location>
        <begin position="397"/>
        <end position="415"/>
    </location>
</feature>
<feature type="transmembrane region" description="Helical" evidence="6">
    <location>
        <begin position="22"/>
        <end position="42"/>
    </location>
</feature>
<feature type="transmembrane region" description="Helical" evidence="6">
    <location>
        <begin position="118"/>
        <end position="135"/>
    </location>
</feature>
<evidence type="ECO:0000313" key="9">
    <source>
        <dbReference type="Proteomes" id="UP000032289"/>
    </source>
</evidence>
<dbReference type="Pfam" id="PF07690">
    <property type="entry name" value="MFS_1"/>
    <property type="match status" value="1"/>
</dbReference>
<dbReference type="InterPro" id="IPR011701">
    <property type="entry name" value="MFS"/>
</dbReference>
<feature type="transmembrane region" description="Helical" evidence="6">
    <location>
        <begin position="184"/>
        <end position="204"/>
    </location>
</feature>
<evidence type="ECO:0000256" key="2">
    <source>
        <dbReference type="ARBA" id="ARBA00022448"/>
    </source>
</evidence>
<evidence type="ECO:0000256" key="1">
    <source>
        <dbReference type="ARBA" id="ARBA00004651"/>
    </source>
</evidence>
<feature type="transmembrane region" description="Helical" evidence="6">
    <location>
        <begin position="95"/>
        <end position="112"/>
    </location>
</feature>
<keyword evidence="2" id="KW-0813">Transport</keyword>
<evidence type="ECO:0000256" key="5">
    <source>
        <dbReference type="ARBA" id="ARBA00023136"/>
    </source>
</evidence>